<evidence type="ECO:0000313" key="2">
    <source>
        <dbReference type="EMBL" id="TFY64864.1"/>
    </source>
</evidence>
<dbReference type="Proteomes" id="UP000298390">
    <property type="component" value="Unassembled WGS sequence"/>
</dbReference>
<accession>A0A4Y9YR01</accession>
<dbReference type="AlphaFoldDB" id="A0A4Y9YR01"/>
<evidence type="ECO:0000313" key="3">
    <source>
        <dbReference type="Proteomes" id="UP000298390"/>
    </source>
</evidence>
<dbReference type="EMBL" id="SEKV01000085">
    <property type="protein sequence ID" value="TFY64864.1"/>
    <property type="molecule type" value="Genomic_DNA"/>
</dbReference>
<feature type="region of interest" description="Disordered" evidence="1">
    <location>
        <begin position="1"/>
        <end position="45"/>
    </location>
</feature>
<sequence length="55" mass="6234">MSIPQNVHTDTKIKKNTGQPDAHLLPAPRQPSLPPQTPETPPRIPVQILLRRPRR</sequence>
<protein>
    <submittedName>
        <fullName evidence="2">Uncharacterized protein</fullName>
    </submittedName>
</protein>
<feature type="compositionally biased region" description="Pro residues" evidence="1">
    <location>
        <begin position="28"/>
        <end position="44"/>
    </location>
</feature>
<evidence type="ECO:0000256" key="1">
    <source>
        <dbReference type="SAM" id="MobiDB-lite"/>
    </source>
</evidence>
<organism evidence="2 3">
    <name type="scientific">Rhodofomes roseus</name>
    <dbReference type="NCBI Taxonomy" id="34475"/>
    <lineage>
        <taxon>Eukaryota</taxon>
        <taxon>Fungi</taxon>
        <taxon>Dikarya</taxon>
        <taxon>Basidiomycota</taxon>
        <taxon>Agaricomycotina</taxon>
        <taxon>Agaricomycetes</taxon>
        <taxon>Polyporales</taxon>
        <taxon>Rhodofomes</taxon>
    </lineage>
</organism>
<reference evidence="2 3" key="1">
    <citation type="submission" date="2019-01" db="EMBL/GenBank/DDBJ databases">
        <title>Genome sequencing of the rare red list fungi Fomitopsis rosea.</title>
        <authorList>
            <person name="Buettner E."/>
            <person name="Kellner H."/>
        </authorList>
    </citation>
    <scope>NUCLEOTIDE SEQUENCE [LARGE SCALE GENOMIC DNA]</scope>
    <source>
        <strain evidence="2 3">DSM 105464</strain>
    </source>
</reference>
<proteinExistence type="predicted"/>
<comment type="caution">
    <text evidence="2">The sequence shown here is derived from an EMBL/GenBank/DDBJ whole genome shotgun (WGS) entry which is preliminary data.</text>
</comment>
<gene>
    <name evidence="2" type="ORF">EVJ58_g2348</name>
</gene>
<name>A0A4Y9YR01_9APHY</name>